<reference evidence="7" key="1">
    <citation type="submission" date="2021-06" db="EMBL/GenBank/DDBJ databases">
        <authorList>
            <person name="Kallberg Y."/>
            <person name="Tangrot J."/>
            <person name="Rosling A."/>
        </authorList>
    </citation>
    <scope>NUCLEOTIDE SEQUENCE</scope>
    <source>
        <strain evidence="7">FL130A</strain>
    </source>
</reference>
<evidence type="ECO:0000256" key="1">
    <source>
        <dbReference type="ARBA" id="ARBA00022729"/>
    </source>
</evidence>
<feature type="region of interest" description="Disordered" evidence="4">
    <location>
        <begin position="27"/>
        <end position="76"/>
    </location>
</feature>
<dbReference type="GO" id="GO:0009277">
    <property type="term" value="C:fungal-type cell wall"/>
    <property type="evidence" value="ECO:0007669"/>
    <property type="project" value="TreeGrafter"/>
</dbReference>
<dbReference type="PROSITE" id="PS51762">
    <property type="entry name" value="GH16_2"/>
    <property type="match status" value="1"/>
</dbReference>
<evidence type="ECO:0000256" key="4">
    <source>
        <dbReference type="SAM" id="MobiDB-lite"/>
    </source>
</evidence>
<dbReference type="EMBL" id="CAJVPS010002337">
    <property type="protein sequence ID" value="CAG8565972.1"/>
    <property type="molecule type" value="Genomic_DNA"/>
</dbReference>
<comment type="caution">
    <text evidence="7">The sequence shown here is derived from an EMBL/GenBank/DDBJ whole genome shotgun (WGS) entry which is preliminary data.</text>
</comment>
<dbReference type="SUPFAM" id="SSF49899">
    <property type="entry name" value="Concanavalin A-like lectins/glucanases"/>
    <property type="match status" value="1"/>
</dbReference>
<keyword evidence="2" id="KW-0378">Hydrolase</keyword>
<evidence type="ECO:0000259" key="6">
    <source>
        <dbReference type="PROSITE" id="PS51762"/>
    </source>
</evidence>
<dbReference type="PANTHER" id="PTHR10963">
    <property type="entry name" value="GLYCOSYL HYDROLASE-RELATED"/>
    <property type="match status" value="1"/>
</dbReference>
<dbReference type="Gene3D" id="2.60.120.200">
    <property type="match status" value="1"/>
</dbReference>
<dbReference type="InterPro" id="IPR050546">
    <property type="entry name" value="Glycosyl_Hydrlase_16"/>
</dbReference>
<sequence length="332" mass="36191">MARLIKFSILLVLVLLVAGEVLGHRKSHSKVPKKIKGHSHVPKSQHHHKPTPVAQPAVQGIPQPTSASSVASPTPATAANGKNICRSYTDTFSNTRIVEAQDYNNDPKTAEWINLSGTTSTYSLDGGQLNMILNPPSSYETITTSYHPYNSQLGYGLTLNSTYLMHYGTVSAKIKASPIGGVVTAYITMSPEGDEIDWELVGNDTLHAQSNWYWNGVILWGVHGGNHTVPPPGISETFNTYTLNWTPDAITWLINGNPVRTLNKADTVVNGTAEFPNRPSHIQLGIWDGSGAPGTADWANGPIDWKSQKSNPRTYVSEVKIECDPTWNQVIN</sequence>
<feature type="compositionally biased region" description="Basic residues" evidence="4">
    <location>
        <begin position="27"/>
        <end position="50"/>
    </location>
</feature>
<keyword evidence="3" id="KW-0326">Glycosidase</keyword>
<dbReference type="AlphaFoldDB" id="A0A9N9BFA2"/>
<feature type="chain" id="PRO_5040369899" evidence="5">
    <location>
        <begin position="24"/>
        <end position="332"/>
    </location>
</feature>
<feature type="compositionally biased region" description="Low complexity" evidence="4">
    <location>
        <begin position="64"/>
        <end position="76"/>
    </location>
</feature>
<dbReference type="OrthoDB" id="4781at2759"/>
<dbReference type="InterPro" id="IPR013320">
    <property type="entry name" value="ConA-like_dom_sf"/>
</dbReference>
<dbReference type="GO" id="GO:0005975">
    <property type="term" value="P:carbohydrate metabolic process"/>
    <property type="evidence" value="ECO:0007669"/>
    <property type="project" value="InterPro"/>
</dbReference>
<protein>
    <submittedName>
        <fullName evidence="7">1715_t:CDS:1</fullName>
    </submittedName>
</protein>
<dbReference type="GO" id="GO:0031505">
    <property type="term" value="P:fungal-type cell wall organization"/>
    <property type="evidence" value="ECO:0007669"/>
    <property type="project" value="TreeGrafter"/>
</dbReference>
<evidence type="ECO:0000256" key="2">
    <source>
        <dbReference type="ARBA" id="ARBA00022801"/>
    </source>
</evidence>
<name>A0A9N9BFA2_9GLOM</name>
<dbReference type="GO" id="GO:0016757">
    <property type="term" value="F:glycosyltransferase activity"/>
    <property type="evidence" value="ECO:0007669"/>
    <property type="project" value="TreeGrafter"/>
</dbReference>
<feature type="domain" description="GH16" evidence="6">
    <location>
        <begin position="56"/>
        <end position="314"/>
    </location>
</feature>
<keyword evidence="8" id="KW-1185">Reference proteome</keyword>
<dbReference type="InterPro" id="IPR000757">
    <property type="entry name" value="Beta-glucanase-like"/>
</dbReference>
<evidence type="ECO:0000256" key="5">
    <source>
        <dbReference type="SAM" id="SignalP"/>
    </source>
</evidence>
<dbReference type="GO" id="GO:0004553">
    <property type="term" value="F:hydrolase activity, hydrolyzing O-glycosyl compounds"/>
    <property type="evidence" value="ECO:0007669"/>
    <property type="project" value="InterPro"/>
</dbReference>
<dbReference type="PANTHER" id="PTHR10963:SF22">
    <property type="entry name" value="GLYCOSIDASE CRH2-RELATED"/>
    <property type="match status" value="1"/>
</dbReference>
<evidence type="ECO:0000313" key="8">
    <source>
        <dbReference type="Proteomes" id="UP000789508"/>
    </source>
</evidence>
<gene>
    <name evidence="7" type="ORF">ALEPTO_LOCUS6582</name>
</gene>
<accession>A0A9N9BFA2</accession>
<keyword evidence="1 5" id="KW-0732">Signal</keyword>
<dbReference type="Pfam" id="PF00722">
    <property type="entry name" value="Glyco_hydro_16"/>
    <property type="match status" value="1"/>
</dbReference>
<feature type="signal peptide" evidence="5">
    <location>
        <begin position="1"/>
        <end position="23"/>
    </location>
</feature>
<evidence type="ECO:0000313" key="7">
    <source>
        <dbReference type="EMBL" id="CAG8565972.1"/>
    </source>
</evidence>
<proteinExistence type="predicted"/>
<evidence type="ECO:0000256" key="3">
    <source>
        <dbReference type="ARBA" id="ARBA00023295"/>
    </source>
</evidence>
<dbReference type="Proteomes" id="UP000789508">
    <property type="component" value="Unassembled WGS sequence"/>
</dbReference>
<organism evidence="7 8">
    <name type="scientific">Ambispora leptoticha</name>
    <dbReference type="NCBI Taxonomy" id="144679"/>
    <lineage>
        <taxon>Eukaryota</taxon>
        <taxon>Fungi</taxon>
        <taxon>Fungi incertae sedis</taxon>
        <taxon>Mucoromycota</taxon>
        <taxon>Glomeromycotina</taxon>
        <taxon>Glomeromycetes</taxon>
        <taxon>Archaeosporales</taxon>
        <taxon>Ambisporaceae</taxon>
        <taxon>Ambispora</taxon>
    </lineage>
</organism>